<dbReference type="SUPFAM" id="SSF55961">
    <property type="entry name" value="Bet v1-like"/>
    <property type="match status" value="1"/>
</dbReference>
<dbReference type="PANTHER" id="PTHR21266">
    <property type="entry name" value="IRON-SULFUR DOMAIN CONTAINING PROTEIN"/>
    <property type="match status" value="1"/>
</dbReference>
<dbReference type="Gene3D" id="3.90.380.10">
    <property type="entry name" value="Naphthalene 1,2-dioxygenase Alpha Subunit, Chain A, domain 1"/>
    <property type="match status" value="1"/>
</dbReference>
<accession>A0A937W3M2</accession>
<dbReference type="EMBL" id="VGLS01000872">
    <property type="protein sequence ID" value="MBM3226338.1"/>
    <property type="molecule type" value="Genomic_DNA"/>
</dbReference>
<evidence type="ECO:0000259" key="6">
    <source>
        <dbReference type="PROSITE" id="PS51296"/>
    </source>
</evidence>
<keyword evidence="5" id="KW-0411">Iron-sulfur</keyword>
<reference evidence="7" key="1">
    <citation type="submission" date="2019-03" db="EMBL/GenBank/DDBJ databases">
        <title>Lake Tanganyika Metagenome-Assembled Genomes (MAGs).</title>
        <authorList>
            <person name="Tran P."/>
        </authorList>
    </citation>
    <scope>NUCLEOTIDE SEQUENCE</scope>
    <source>
        <strain evidence="7">K_DeepCast_65m_m2_066</strain>
    </source>
</reference>
<keyword evidence="4" id="KW-0408">Iron</keyword>
<evidence type="ECO:0000313" key="7">
    <source>
        <dbReference type="EMBL" id="MBM3226338.1"/>
    </source>
</evidence>
<feature type="domain" description="Rieske" evidence="6">
    <location>
        <begin position="5"/>
        <end position="105"/>
    </location>
</feature>
<gene>
    <name evidence="7" type="ORF">FJZ47_21455</name>
</gene>
<dbReference type="AlphaFoldDB" id="A0A937W3M2"/>
<dbReference type="InterPro" id="IPR015881">
    <property type="entry name" value="ARHD_Rieske_2Fe_2S"/>
</dbReference>
<dbReference type="GO" id="GO:0051537">
    <property type="term" value="F:2 iron, 2 sulfur cluster binding"/>
    <property type="evidence" value="ECO:0007669"/>
    <property type="project" value="UniProtKB-KW"/>
</dbReference>
<dbReference type="GO" id="GO:0016491">
    <property type="term" value="F:oxidoreductase activity"/>
    <property type="evidence" value="ECO:0007669"/>
    <property type="project" value="UniProtKB-KW"/>
</dbReference>
<organism evidence="7 8">
    <name type="scientific">Tectimicrobiota bacterium</name>
    <dbReference type="NCBI Taxonomy" id="2528274"/>
    <lineage>
        <taxon>Bacteria</taxon>
        <taxon>Pseudomonadati</taxon>
        <taxon>Nitrospinota/Tectimicrobiota group</taxon>
        <taxon>Candidatus Tectimicrobiota</taxon>
    </lineage>
</organism>
<evidence type="ECO:0000256" key="4">
    <source>
        <dbReference type="ARBA" id="ARBA00023004"/>
    </source>
</evidence>
<dbReference type="Gene3D" id="2.102.10.10">
    <property type="entry name" value="Rieske [2Fe-2S] iron-sulphur domain"/>
    <property type="match status" value="1"/>
</dbReference>
<evidence type="ECO:0000256" key="3">
    <source>
        <dbReference type="ARBA" id="ARBA00023002"/>
    </source>
</evidence>
<comment type="caution">
    <text evidence="7">The sequence shown here is derived from an EMBL/GenBank/DDBJ whole genome shotgun (WGS) entry which is preliminary data.</text>
</comment>
<sequence length="406" mass="45454">MLLSWEVAEPDSAPVEVRVLGENLVAFRQTDGQVGLVDARCPHRGASLFWGRNEACGIRCVYHGWKFDMTGQCVDMPSEPEATNFQDKVRIPAYPTYEVGGVVWAYMGPAAQRPAPPLFEWTQVPETHRGLTKVWQECNWLQALEGGIDTVHTNFLHFGKSVATASVDTGAITFGANTVRGRAVGFSKAAVVEVVPTDYGFTYGGLRALPDGAQFVRGYHWIMPWTQLRGYSLDVAKPEVDGHMWVPIDDDHTMVWNFRYTYGPEPLTEDERALVGTGNQFDVDVDRETFRALRHKGNRYLIDRQVQKTQTYTGIVGVNTQDRAIQESMGAIADRTYERLGTTDRAIINARHQLLTAIKQLAEGEDPPGLAPQYYRLRALEKVVPPGVSWFDAMQEELFQRGTPTS</sequence>
<dbReference type="InterPro" id="IPR050584">
    <property type="entry name" value="Cholesterol_7-desaturase"/>
</dbReference>
<evidence type="ECO:0000313" key="8">
    <source>
        <dbReference type="Proteomes" id="UP000712673"/>
    </source>
</evidence>
<keyword evidence="3" id="KW-0560">Oxidoreductase</keyword>
<evidence type="ECO:0000256" key="5">
    <source>
        <dbReference type="ARBA" id="ARBA00023014"/>
    </source>
</evidence>
<proteinExistence type="predicted"/>
<dbReference type="Pfam" id="PF19301">
    <property type="entry name" value="LigXa_C"/>
    <property type="match status" value="1"/>
</dbReference>
<dbReference type="PROSITE" id="PS00570">
    <property type="entry name" value="RING_HYDROXYL_ALPHA"/>
    <property type="match status" value="1"/>
</dbReference>
<dbReference type="Pfam" id="PF00355">
    <property type="entry name" value="Rieske"/>
    <property type="match status" value="1"/>
</dbReference>
<evidence type="ECO:0000256" key="1">
    <source>
        <dbReference type="ARBA" id="ARBA00022714"/>
    </source>
</evidence>
<keyword evidence="2" id="KW-0479">Metal-binding</keyword>
<dbReference type="InterPro" id="IPR017941">
    <property type="entry name" value="Rieske_2Fe-2S"/>
</dbReference>
<keyword evidence="1" id="KW-0001">2Fe-2S</keyword>
<evidence type="ECO:0000256" key="2">
    <source>
        <dbReference type="ARBA" id="ARBA00022723"/>
    </source>
</evidence>
<dbReference type="Proteomes" id="UP000712673">
    <property type="component" value="Unassembled WGS sequence"/>
</dbReference>
<dbReference type="PANTHER" id="PTHR21266:SF59">
    <property type="entry name" value="BLR4922 PROTEIN"/>
    <property type="match status" value="1"/>
</dbReference>
<dbReference type="InterPro" id="IPR036922">
    <property type="entry name" value="Rieske_2Fe-2S_sf"/>
</dbReference>
<dbReference type="SUPFAM" id="SSF50022">
    <property type="entry name" value="ISP domain"/>
    <property type="match status" value="1"/>
</dbReference>
<protein>
    <submittedName>
        <fullName evidence="7">Rieske 2Fe-2S domain-containing protein</fullName>
    </submittedName>
</protein>
<dbReference type="PROSITE" id="PS51296">
    <property type="entry name" value="RIESKE"/>
    <property type="match status" value="1"/>
</dbReference>
<name>A0A937W3M2_UNCTE</name>
<dbReference type="InterPro" id="IPR045623">
    <property type="entry name" value="LigXa_C"/>
</dbReference>
<dbReference type="GO" id="GO:0005506">
    <property type="term" value="F:iron ion binding"/>
    <property type="evidence" value="ECO:0007669"/>
    <property type="project" value="InterPro"/>
</dbReference>